<organism evidence="2 4">
    <name type="scientific">Dracunculus medinensis</name>
    <name type="common">Guinea worm</name>
    <dbReference type="NCBI Taxonomy" id="318479"/>
    <lineage>
        <taxon>Eukaryota</taxon>
        <taxon>Metazoa</taxon>
        <taxon>Ecdysozoa</taxon>
        <taxon>Nematoda</taxon>
        <taxon>Chromadorea</taxon>
        <taxon>Rhabditida</taxon>
        <taxon>Spirurina</taxon>
        <taxon>Dracunculoidea</taxon>
        <taxon>Dracunculidae</taxon>
        <taxon>Dracunculus</taxon>
    </lineage>
</organism>
<dbReference type="WBParaSite" id="DME_0000146901-mRNA-1">
    <property type="protein sequence ID" value="DME_0000146901-mRNA-1"/>
    <property type="gene ID" value="DME_0000146901"/>
</dbReference>
<reference evidence="1 3" key="2">
    <citation type="submission" date="2018-11" db="EMBL/GenBank/DDBJ databases">
        <authorList>
            <consortium name="Pathogen Informatics"/>
        </authorList>
    </citation>
    <scope>NUCLEOTIDE SEQUENCE [LARGE SCALE GENOMIC DNA]</scope>
</reference>
<dbReference type="Proteomes" id="UP000274756">
    <property type="component" value="Unassembled WGS sequence"/>
</dbReference>
<sequence>MPINYLSYDGRETVPKLDTIQHCLIQSGKCTTNTSIFLWNAAEAISECLYRKIGNYQARICDDLSSLMSCKCHLPLKVTKQFEKLQLYQS</sequence>
<gene>
    <name evidence="1" type="ORF">DME_LOCUS5829</name>
</gene>
<accession>A0A0N4U3Z4</accession>
<evidence type="ECO:0000313" key="1">
    <source>
        <dbReference type="EMBL" id="VDN55856.1"/>
    </source>
</evidence>
<reference evidence="4" key="1">
    <citation type="submission" date="2017-02" db="UniProtKB">
        <authorList>
            <consortium name="WormBaseParasite"/>
        </authorList>
    </citation>
    <scope>IDENTIFICATION</scope>
</reference>
<evidence type="ECO:0000313" key="4">
    <source>
        <dbReference type="WBParaSite" id="DME_0000146901-mRNA-1"/>
    </source>
</evidence>
<keyword evidence="3" id="KW-1185">Reference proteome</keyword>
<dbReference type="OrthoDB" id="5898220at2759"/>
<evidence type="ECO:0000313" key="3">
    <source>
        <dbReference type="Proteomes" id="UP000274756"/>
    </source>
</evidence>
<proteinExistence type="predicted"/>
<dbReference type="EMBL" id="UYYG01001153">
    <property type="protein sequence ID" value="VDN55856.1"/>
    <property type="molecule type" value="Genomic_DNA"/>
</dbReference>
<evidence type="ECO:0000313" key="2">
    <source>
        <dbReference type="Proteomes" id="UP000038040"/>
    </source>
</evidence>
<name>A0A0N4U3Z4_DRAME</name>
<dbReference type="Proteomes" id="UP000038040">
    <property type="component" value="Unplaced"/>
</dbReference>
<dbReference type="AlphaFoldDB" id="A0A0N4U3Z4"/>
<protein>
    <submittedName>
        <fullName evidence="1 4">Uncharacterized protein</fullName>
    </submittedName>
</protein>